<dbReference type="Proteomes" id="UP000005408">
    <property type="component" value="Unassembled WGS sequence"/>
</dbReference>
<evidence type="ECO:0000313" key="3">
    <source>
        <dbReference type="Proteomes" id="UP000005408"/>
    </source>
</evidence>
<evidence type="ECO:0000256" key="1">
    <source>
        <dbReference type="SAM" id="MobiDB-lite"/>
    </source>
</evidence>
<proteinExistence type="predicted"/>
<name>A0A8W8M6Z5_MAGGI</name>
<protein>
    <submittedName>
        <fullName evidence="2">Uncharacterized protein</fullName>
    </submittedName>
</protein>
<reference evidence="2" key="1">
    <citation type="submission" date="2022-08" db="UniProtKB">
        <authorList>
            <consortium name="EnsemblMetazoa"/>
        </authorList>
    </citation>
    <scope>IDENTIFICATION</scope>
    <source>
        <strain evidence="2">05x7-T-G4-1.051#20</strain>
    </source>
</reference>
<accession>A0A8W8M6Z5</accession>
<feature type="region of interest" description="Disordered" evidence="1">
    <location>
        <begin position="101"/>
        <end position="123"/>
    </location>
</feature>
<dbReference type="AlphaFoldDB" id="A0A8W8M6Z5"/>
<evidence type="ECO:0000313" key="2">
    <source>
        <dbReference type="EnsemblMetazoa" id="G30872.1:cds"/>
    </source>
</evidence>
<dbReference type="EnsemblMetazoa" id="G30872.1">
    <property type="protein sequence ID" value="G30872.1:cds"/>
    <property type="gene ID" value="G30872"/>
</dbReference>
<organism evidence="2 3">
    <name type="scientific">Magallana gigas</name>
    <name type="common">Pacific oyster</name>
    <name type="synonym">Crassostrea gigas</name>
    <dbReference type="NCBI Taxonomy" id="29159"/>
    <lineage>
        <taxon>Eukaryota</taxon>
        <taxon>Metazoa</taxon>
        <taxon>Spiralia</taxon>
        <taxon>Lophotrochozoa</taxon>
        <taxon>Mollusca</taxon>
        <taxon>Bivalvia</taxon>
        <taxon>Autobranchia</taxon>
        <taxon>Pteriomorphia</taxon>
        <taxon>Ostreida</taxon>
        <taxon>Ostreoidea</taxon>
        <taxon>Ostreidae</taxon>
        <taxon>Magallana</taxon>
    </lineage>
</organism>
<sequence>MALISAQIRKGSTVLLPWHIVGGFSEGCTMLELFQSIKNGSIDLGTWVFPEKLRDLPITVSVGKSKTDAFDNVMANMNVVQTVSLFGHYVRFNLVEDKDQKRSTACEMPPESGTEDSGAESGKAKRNAFEVLISGQLREVAKDPAMRQEMKDSIEPVKVLLTQMFRRLYLKDKKFKCFTAATEEAFEALWEQLQKFGPPLGNDMKQPSLKKELKDRPKLQEFLDHCTVSRSYFFTIRKCGNPECQICLPPRLPPDVFSQLHAFPDPVPGEDGHYKGFEEVYDACWNEI</sequence>
<keyword evidence="3" id="KW-1185">Reference proteome</keyword>